<dbReference type="SUPFAM" id="SSF52540">
    <property type="entry name" value="P-loop containing nucleoside triphosphate hydrolases"/>
    <property type="match status" value="1"/>
</dbReference>
<dbReference type="GO" id="GO:0009626">
    <property type="term" value="P:plant-type hypersensitive response"/>
    <property type="evidence" value="ECO:0007669"/>
    <property type="project" value="UniProtKB-ARBA"/>
</dbReference>
<keyword evidence="4" id="KW-0547">Nucleotide-binding</keyword>
<dbReference type="Pfam" id="PF00931">
    <property type="entry name" value="NB-ARC"/>
    <property type="match status" value="1"/>
</dbReference>
<comment type="caution">
    <text evidence="11">The sequence shown here is derived from an EMBL/GenBank/DDBJ whole genome shotgun (WGS) entry which is preliminary data.</text>
</comment>
<protein>
    <submittedName>
        <fullName evidence="11">Putative disease resistance protein RGA4</fullName>
    </submittedName>
</protein>
<evidence type="ECO:0000313" key="12">
    <source>
        <dbReference type="Proteomes" id="UP000095767"/>
    </source>
</evidence>
<dbReference type="InterPro" id="IPR056789">
    <property type="entry name" value="LRR_R13L1-DRL21"/>
</dbReference>
<evidence type="ECO:0000256" key="1">
    <source>
        <dbReference type="ARBA" id="ARBA00008894"/>
    </source>
</evidence>
<evidence type="ECO:0000259" key="8">
    <source>
        <dbReference type="Pfam" id="PF18052"/>
    </source>
</evidence>
<evidence type="ECO:0000259" key="10">
    <source>
        <dbReference type="Pfam" id="PF25019"/>
    </source>
</evidence>
<dbReference type="SUPFAM" id="SSF52058">
    <property type="entry name" value="L domain-like"/>
    <property type="match status" value="1"/>
</dbReference>
<dbReference type="STRING" id="888268.A0A1E5V5C7"/>
<gene>
    <name evidence="11" type="ORF">BAE44_0018618</name>
</gene>
<keyword evidence="12" id="KW-1185">Reference proteome</keyword>
<sequence>MVKEKASSYLLDQYKVMEGMEEQRKVLERKLPAILDIIQDAEEKGTFRPGVGAWLKDLKTAAYEANDVFDEFKYEAHAREAKKKGQNSKLGMEVVRNLFPAHSPIVFRYRMGKKLLRIVQTIEVLVTEMNTFGFRHLQQAPPSRQWREIDHIIDDSDKDIIRRSRDQEKKKIMRKLLDEASNMDLLVLPIVGPGDDFDVGTIASNISQTSEKGREKALKELQIIISGKRYLIVLDDVWNLDADKWGKLKTCLKQGGKGSSVLTTTRDSKLAEIMTTGVDEAYHIEKLSEEHLREIFQSRAFSLQNPNSNDLDGVVDGIVRRLCWISLGCQSLWLYVEYQDNFDDLPSHMKQCFSFCAIFPKDYEIDVEDLIQLWMAHDFILVQEDDQPETVGEQIFKELTWRSFFQDIKQTLPIGLFNGRLSLHTAFRKDTTPKMLRIVNYKGTSLPSWMIDLSLFQHLTELHLLGCMRCEEFPQFCHFKALEVLYLEKLDKLRSLASMPFPKLKELQLHDVVSLERWVATEGKEDELTFPVLEEVDVKNCPKLTNLPEAPKLKVVRLDESKALLSLAVVKSRHMSSLSILYMPIHDTGATPPQIDQNHESSLSELLLQGCNFFFSSSPSQPTFAVWTTCGSDDPKL</sequence>
<dbReference type="AlphaFoldDB" id="A0A1E5V5C7"/>
<feature type="domain" description="R13L1/DRL21-like LRR repeat region" evidence="10">
    <location>
        <begin position="434"/>
        <end position="489"/>
    </location>
</feature>
<dbReference type="Gene3D" id="1.20.5.4130">
    <property type="match status" value="1"/>
</dbReference>
<evidence type="ECO:0000256" key="3">
    <source>
        <dbReference type="ARBA" id="ARBA00022737"/>
    </source>
</evidence>
<feature type="domain" description="NB-ARC" evidence="7">
    <location>
        <begin position="207"/>
        <end position="302"/>
    </location>
</feature>
<keyword evidence="6" id="KW-0067">ATP-binding</keyword>
<evidence type="ECO:0000313" key="11">
    <source>
        <dbReference type="EMBL" id="OEL20363.1"/>
    </source>
</evidence>
<reference evidence="11 12" key="1">
    <citation type="submission" date="2016-09" db="EMBL/GenBank/DDBJ databases">
        <title>The draft genome of Dichanthelium oligosanthes: A C3 panicoid grass species.</title>
        <authorList>
            <person name="Studer A.J."/>
            <person name="Schnable J.C."/>
            <person name="Brutnell T.P."/>
        </authorList>
    </citation>
    <scope>NUCLEOTIDE SEQUENCE [LARGE SCALE GENOMIC DNA]</scope>
    <source>
        <strain evidence="12">cv. Kellogg 1175</strain>
        <tissue evidence="11">Leaf</tissue>
    </source>
</reference>
<dbReference type="InterPro" id="IPR002182">
    <property type="entry name" value="NB-ARC"/>
</dbReference>
<dbReference type="FunFam" id="1.10.10.10:FF:000322">
    <property type="entry name" value="Probable disease resistance protein At1g63360"/>
    <property type="match status" value="1"/>
</dbReference>
<dbReference type="PANTHER" id="PTHR36766">
    <property type="entry name" value="PLANT BROAD-SPECTRUM MILDEW RESISTANCE PROTEIN RPW8"/>
    <property type="match status" value="1"/>
</dbReference>
<dbReference type="PANTHER" id="PTHR36766:SF55">
    <property type="entry name" value="OS11G0492900 PROTEIN"/>
    <property type="match status" value="1"/>
</dbReference>
<dbReference type="InterPro" id="IPR041118">
    <property type="entry name" value="Rx_N"/>
</dbReference>
<dbReference type="EMBL" id="LWDX02050906">
    <property type="protein sequence ID" value="OEL20363.1"/>
    <property type="molecule type" value="Genomic_DNA"/>
</dbReference>
<dbReference type="Gene3D" id="3.40.50.300">
    <property type="entry name" value="P-loop containing nucleotide triphosphate hydrolases"/>
    <property type="match status" value="1"/>
</dbReference>
<keyword evidence="2" id="KW-0433">Leucine-rich repeat</keyword>
<dbReference type="Pfam" id="PF18052">
    <property type="entry name" value="Rx_N"/>
    <property type="match status" value="1"/>
</dbReference>
<dbReference type="OrthoDB" id="37484at2759"/>
<dbReference type="GO" id="GO:0042742">
    <property type="term" value="P:defense response to bacterium"/>
    <property type="evidence" value="ECO:0007669"/>
    <property type="project" value="UniProtKB-ARBA"/>
</dbReference>
<dbReference type="GO" id="GO:0005524">
    <property type="term" value="F:ATP binding"/>
    <property type="evidence" value="ECO:0007669"/>
    <property type="project" value="UniProtKB-KW"/>
</dbReference>
<evidence type="ECO:0000256" key="4">
    <source>
        <dbReference type="ARBA" id="ARBA00022741"/>
    </source>
</evidence>
<dbReference type="Gene3D" id="1.10.10.10">
    <property type="entry name" value="Winged helix-like DNA-binding domain superfamily/Winged helix DNA-binding domain"/>
    <property type="match status" value="1"/>
</dbReference>
<evidence type="ECO:0000256" key="6">
    <source>
        <dbReference type="ARBA" id="ARBA00022840"/>
    </source>
</evidence>
<evidence type="ECO:0000259" key="9">
    <source>
        <dbReference type="Pfam" id="PF23559"/>
    </source>
</evidence>
<dbReference type="Proteomes" id="UP000095767">
    <property type="component" value="Unassembled WGS sequence"/>
</dbReference>
<evidence type="ECO:0000259" key="7">
    <source>
        <dbReference type="Pfam" id="PF00931"/>
    </source>
</evidence>
<dbReference type="GO" id="GO:0002758">
    <property type="term" value="P:innate immune response-activating signaling pathway"/>
    <property type="evidence" value="ECO:0007669"/>
    <property type="project" value="UniProtKB-ARBA"/>
</dbReference>
<evidence type="ECO:0000256" key="5">
    <source>
        <dbReference type="ARBA" id="ARBA00022821"/>
    </source>
</evidence>
<organism evidence="11 12">
    <name type="scientific">Dichanthelium oligosanthes</name>
    <dbReference type="NCBI Taxonomy" id="888268"/>
    <lineage>
        <taxon>Eukaryota</taxon>
        <taxon>Viridiplantae</taxon>
        <taxon>Streptophyta</taxon>
        <taxon>Embryophyta</taxon>
        <taxon>Tracheophyta</taxon>
        <taxon>Spermatophyta</taxon>
        <taxon>Magnoliopsida</taxon>
        <taxon>Liliopsida</taxon>
        <taxon>Poales</taxon>
        <taxon>Poaceae</taxon>
        <taxon>PACMAD clade</taxon>
        <taxon>Panicoideae</taxon>
        <taxon>Panicodae</taxon>
        <taxon>Paniceae</taxon>
        <taxon>Dichantheliinae</taxon>
        <taxon>Dichanthelium</taxon>
    </lineage>
</organism>
<proteinExistence type="inferred from homology"/>
<accession>A0A1E5V5C7</accession>
<keyword evidence="5" id="KW-0611">Plant defense</keyword>
<dbReference type="InterPro" id="IPR027417">
    <property type="entry name" value="P-loop_NTPase"/>
</dbReference>
<dbReference type="GO" id="GO:0043531">
    <property type="term" value="F:ADP binding"/>
    <property type="evidence" value="ECO:0007669"/>
    <property type="project" value="InterPro"/>
</dbReference>
<dbReference type="Pfam" id="PF23559">
    <property type="entry name" value="WHD_DRP"/>
    <property type="match status" value="1"/>
</dbReference>
<dbReference type="Pfam" id="PF25019">
    <property type="entry name" value="LRR_R13L1-DRL21"/>
    <property type="match status" value="1"/>
</dbReference>
<evidence type="ECO:0000256" key="2">
    <source>
        <dbReference type="ARBA" id="ARBA00022614"/>
    </source>
</evidence>
<dbReference type="InterPro" id="IPR036388">
    <property type="entry name" value="WH-like_DNA-bd_sf"/>
</dbReference>
<comment type="similarity">
    <text evidence="1">Belongs to the disease resistance NB-LRR family.</text>
</comment>
<dbReference type="InterPro" id="IPR032675">
    <property type="entry name" value="LRR_dom_sf"/>
</dbReference>
<dbReference type="InterPro" id="IPR058922">
    <property type="entry name" value="WHD_DRP"/>
</dbReference>
<dbReference type="Gene3D" id="3.80.10.10">
    <property type="entry name" value="Ribonuclease Inhibitor"/>
    <property type="match status" value="1"/>
</dbReference>
<keyword evidence="3" id="KW-0677">Repeat</keyword>
<feature type="domain" description="Disease resistance protein winged helix" evidence="9">
    <location>
        <begin position="358"/>
        <end position="408"/>
    </location>
</feature>
<name>A0A1E5V5C7_9POAL</name>
<feature type="domain" description="Disease resistance N-terminal" evidence="8">
    <location>
        <begin position="4"/>
        <end position="85"/>
    </location>
</feature>